<dbReference type="PANTHER" id="PTHR44329:SF214">
    <property type="entry name" value="PROTEIN KINASE DOMAIN-CONTAINING PROTEIN"/>
    <property type="match status" value="1"/>
</dbReference>
<sequence>MIGNRARAEIAESKRYAELDEIDWDGKEDCQLDYEWQRTSRPACNSMHEFDLTTPSLDTGGSKYKFLTHGFYRDVLSAFDQVGEPFVFKPMRRKHRFTYRNFDRMRRDAVIMDRLTAHKYILNIYGFCGTSALFEFADGGDIDSTLWPDGETIANLTQLEKLHIATQASMALASVHNVDKEGRPSIAHTDISTGQFIKANGIYKLNDFNRARFIHYSRSTGKACPFYVGMNAGSNRSPEEYAYEGESEKVDVYSLGNLFFTILQGEWPFENEASDDAKAKVLNGTRPAIYGDLWHSTDPVNVALKEAMILCHTHDPTERPSARYIETFFRRKMNEIDPGRLEEWGDA</sequence>
<organism evidence="2 3">
    <name type="scientific">Fistulifera solaris</name>
    <name type="common">Oleaginous diatom</name>
    <dbReference type="NCBI Taxonomy" id="1519565"/>
    <lineage>
        <taxon>Eukaryota</taxon>
        <taxon>Sar</taxon>
        <taxon>Stramenopiles</taxon>
        <taxon>Ochrophyta</taxon>
        <taxon>Bacillariophyta</taxon>
        <taxon>Bacillariophyceae</taxon>
        <taxon>Bacillariophycidae</taxon>
        <taxon>Naviculales</taxon>
        <taxon>Naviculaceae</taxon>
        <taxon>Fistulifera</taxon>
    </lineage>
</organism>
<dbReference type="InterPro" id="IPR051681">
    <property type="entry name" value="Ser/Thr_Kinases-Pseudokinases"/>
</dbReference>
<protein>
    <recommendedName>
        <fullName evidence="1">Protein kinase domain-containing protein</fullName>
    </recommendedName>
</protein>
<dbReference type="Gene3D" id="1.10.510.10">
    <property type="entry name" value="Transferase(Phosphotransferase) domain 1"/>
    <property type="match status" value="1"/>
</dbReference>
<dbReference type="OrthoDB" id="41771at2759"/>
<dbReference type="GO" id="GO:0004674">
    <property type="term" value="F:protein serine/threonine kinase activity"/>
    <property type="evidence" value="ECO:0007669"/>
    <property type="project" value="TreeGrafter"/>
</dbReference>
<evidence type="ECO:0000313" key="3">
    <source>
        <dbReference type="Proteomes" id="UP000198406"/>
    </source>
</evidence>
<dbReference type="EMBL" id="BDSP01000033">
    <property type="protein sequence ID" value="GAX11049.1"/>
    <property type="molecule type" value="Genomic_DNA"/>
</dbReference>
<comment type="caution">
    <text evidence="2">The sequence shown here is derived from an EMBL/GenBank/DDBJ whole genome shotgun (WGS) entry which is preliminary data.</text>
</comment>
<dbReference type="PROSITE" id="PS50011">
    <property type="entry name" value="PROTEIN_KINASE_DOM"/>
    <property type="match status" value="1"/>
</dbReference>
<keyword evidence="3" id="KW-1185">Reference proteome</keyword>
<dbReference type="InterPro" id="IPR011009">
    <property type="entry name" value="Kinase-like_dom_sf"/>
</dbReference>
<name>A0A1Z5JAQ8_FISSO</name>
<evidence type="ECO:0000313" key="2">
    <source>
        <dbReference type="EMBL" id="GAX11049.1"/>
    </source>
</evidence>
<feature type="domain" description="Protein kinase" evidence="1">
    <location>
        <begin position="61"/>
        <end position="329"/>
    </location>
</feature>
<dbReference type="AlphaFoldDB" id="A0A1Z5JAQ8"/>
<reference evidence="2 3" key="1">
    <citation type="journal article" date="2015" name="Plant Cell">
        <title>Oil accumulation by the oleaginous diatom Fistulifera solaris as revealed by the genome and transcriptome.</title>
        <authorList>
            <person name="Tanaka T."/>
            <person name="Maeda Y."/>
            <person name="Veluchamy A."/>
            <person name="Tanaka M."/>
            <person name="Abida H."/>
            <person name="Marechal E."/>
            <person name="Bowler C."/>
            <person name="Muto M."/>
            <person name="Sunaga Y."/>
            <person name="Tanaka M."/>
            <person name="Yoshino T."/>
            <person name="Taniguchi T."/>
            <person name="Fukuda Y."/>
            <person name="Nemoto M."/>
            <person name="Matsumoto M."/>
            <person name="Wong P.S."/>
            <person name="Aburatani S."/>
            <person name="Fujibuchi W."/>
        </authorList>
    </citation>
    <scope>NUCLEOTIDE SEQUENCE [LARGE SCALE GENOMIC DNA]</scope>
    <source>
        <strain evidence="2 3">JPCC DA0580</strain>
    </source>
</reference>
<dbReference type="InterPro" id="IPR000719">
    <property type="entry name" value="Prot_kinase_dom"/>
</dbReference>
<dbReference type="SUPFAM" id="SSF56112">
    <property type="entry name" value="Protein kinase-like (PK-like)"/>
    <property type="match status" value="1"/>
</dbReference>
<dbReference type="PANTHER" id="PTHR44329">
    <property type="entry name" value="SERINE/THREONINE-PROTEIN KINASE TNNI3K-RELATED"/>
    <property type="match status" value="1"/>
</dbReference>
<evidence type="ECO:0000259" key="1">
    <source>
        <dbReference type="PROSITE" id="PS50011"/>
    </source>
</evidence>
<dbReference type="GO" id="GO:0005524">
    <property type="term" value="F:ATP binding"/>
    <property type="evidence" value="ECO:0007669"/>
    <property type="project" value="InterPro"/>
</dbReference>
<dbReference type="Pfam" id="PF00069">
    <property type="entry name" value="Pkinase"/>
    <property type="match status" value="1"/>
</dbReference>
<accession>A0A1Z5JAQ8</accession>
<dbReference type="InParanoid" id="A0A1Z5JAQ8"/>
<proteinExistence type="predicted"/>
<gene>
    <name evidence="2" type="ORF">FisN_21Lu027</name>
</gene>
<dbReference type="Proteomes" id="UP000198406">
    <property type="component" value="Unassembled WGS sequence"/>
</dbReference>